<evidence type="ECO:0000259" key="1">
    <source>
        <dbReference type="Pfam" id="PF06904"/>
    </source>
</evidence>
<dbReference type="Proteomes" id="UP000679352">
    <property type="component" value="Chromosome"/>
</dbReference>
<dbReference type="InterPro" id="IPR009683">
    <property type="entry name" value="Extensin-like_C"/>
</dbReference>
<dbReference type="AlphaFoldDB" id="A0A975PBF4"/>
<dbReference type="EMBL" id="CP076361">
    <property type="protein sequence ID" value="QWK92051.1"/>
    <property type="molecule type" value="Genomic_DNA"/>
</dbReference>
<dbReference type="Pfam" id="PF06904">
    <property type="entry name" value="Extensin-like_C"/>
    <property type="match status" value="1"/>
</dbReference>
<protein>
    <submittedName>
        <fullName evidence="2">Extensin family protein</fullName>
    </submittedName>
</protein>
<accession>A0A975PBF4</accession>
<evidence type="ECO:0000313" key="2">
    <source>
        <dbReference type="EMBL" id="QWK92051.1"/>
    </source>
</evidence>
<proteinExistence type="predicted"/>
<sequence length="299" mass="31122">MGLAEGLTSSPLPKARPATAPLVATVSTANTVPAAVAVEVAPMLRPRPRPEGLMTAFAALTPAEPQIDEGSVVELAGTIAPSVLRPRARPDDLETAVVRVEPGKPKRKQWSLFKAAAVRTQPGNESILPKKGSVCGDPAIRGEVMAPVVSKVKGCGIAEPVRVTAIAGVKLSQAATVDCATAQAAKQWIEGGMQDAFGKNPVVQLQIAGSYTCRPRNNIRGNKISEHGRGRALDIAGFVLADGSTLSIAGDYRKSKAIKASHKAACGVFGTTLGPGSDGHHEDHLHFDVAAHRNGAYCR</sequence>
<keyword evidence="3" id="KW-1185">Reference proteome</keyword>
<name>A0A975PBF4_9RHOB</name>
<reference evidence="2" key="1">
    <citation type="submission" date="2021-06" db="EMBL/GenBank/DDBJ databases">
        <title>Direct submission.</title>
        <authorList>
            <person name="Lee C.-S."/>
            <person name="Jin L."/>
        </authorList>
    </citation>
    <scope>NUCLEOTIDE SEQUENCE</scope>
    <source>
        <strain evidence="2">Con5</strain>
    </source>
</reference>
<organism evidence="2 3">
    <name type="scientific">Gemmobacter fulvus</name>
    <dbReference type="NCBI Taxonomy" id="2840474"/>
    <lineage>
        <taxon>Bacteria</taxon>
        <taxon>Pseudomonadati</taxon>
        <taxon>Pseudomonadota</taxon>
        <taxon>Alphaproteobacteria</taxon>
        <taxon>Rhodobacterales</taxon>
        <taxon>Paracoccaceae</taxon>
        <taxon>Gemmobacter</taxon>
    </lineage>
</organism>
<dbReference type="KEGG" id="gfu:KM031_14185"/>
<evidence type="ECO:0000313" key="3">
    <source>
        <dbReference type="Proteomes" id="UP000679352"/>
    </source>
</evidence>
<feature type="domain" description="Extensin-like C-terminal" evidence="1">
    <location>
        <begin position="150"/>
        <end position="299"/>
    </location>
</feature>
<gene>
    <name evidence="2" type="ORF">KM031_14185</name>
</gene>